<feature type="region of interest" description="Disordered" evidence="1">
    <location>
        <begin position="123"/>
        <end position="252"/>
    </location>
</feature>
<keyword evidence="2" id="KW-0812">Transmembrane</keyword>
<sequence>MTATPPDPLATQHDGTPDPDGQGPADTRTQRLQEENRALRELLAAQVHASLPRQDPGWVRRLGWWLISAPGAALVGWRSLFGRDDGEPITRRSVGCAAVTVIYTLAIYGALVLLVVSWNSPNTATSGSTAASPVRVPLTPQPTQPPESDAANKRAAPAPEGRQEEKATDSASDRPAPDASSSAADQPETDAAASPSNQAAPASSAPDRADAAPSAADRAAPAAASAEPARAAASPSSSERTPTGPQPSLRITVIPAPDPMAWVAALDGELERCAELGFFERPECAWAARKQFCEPNQGWGNVKECPAQP</sequence>
<feature type="transmembrane region" description="Helical" evidence="2">
    <location>
        <begin position="93"/>
        <end position="118"/>
    </location>
</feature>
<dbReference type="EMBL" id="JAOBZK010000007">
    <property type="protein sequence ID" value="MDH1177827.1"/>
    <property type="molecule type" value="Genomic_DNA"/>
</dbReference>
<feature type="transmembrane region" description="Helical" evidence="2">
    <location>
        <begin position="62"/>
        <end position="81"/>
    </location>
</feature>
<dbReference type="AlphaFoldDB" id="A0ABD4YQV9"/>
<protein>
    <submittedName>
        <fullName evidence="3">Uncharacterized protein</fullName>
    </submittedName>
</protein>
<evidence type="ECO:0000256" key="1">
    <source>
        <dbReference type="SAM" id="MobiDB-lite"/>
    </source>
</evidence>
<accession>A0ABD4YQV9</accession>
<evidence type="ECO:0000256" key="2">
    <source>
        <dbReference type="SAM" id="Phobius"/>
    </source>
</evidence>
<name>A0ABD4YQV9_9BURK</name>
<comment type="caution">
    <text evidence="3">The sequence shown here is derived from an EMBL/GenBank/DDBJ whole genome shotgun (WGS) entry which is preliminary data.</text>
</comment>
<proteinExistence type="predicted"/>
<gene>
    <name evidence="3" type="ORF">N5C72_07065</name>
</gene>
<feature type="region of interest" description="Disordered" evidence="1">
    <location>
        <begin position="1"/>
        <end position="28"/>
    </location>
</feature>
<feature type="compositionally biased region" description="Low complexity" evidence="1">
    <location>
        <begin position="177"/>
        <end position="238"/>
    </location>
</feature>
<dbReference type="GeneID" id="92784582"/>
<reference evidence="3 4" key="1">
    <citation type="submission" date="2022-09" db="EMBL/GenBank/DDBJ databases">
        <title>Intensive care unit water sources are persistently colonized with multi-drug resistant bacteria and are the site of extensive horizontal gene transfer of antibiotic resistance genes.</title>
        <authorList>
            <person name="Diorio-Toth L."/>
        </authorList>
    </citation>
    <scope>NUCLEOTIDE SEQUENCE [LARGE SCALE GENOMIC DNA]</scope>
    <source>
        <strain evidence="3 4">GD03967</strain>
    </source>
</reference>
<dbReference type="RefSeq" id="WP_217617913.1">
    <property type="nucleotide sequence ID" value="NZ_CP123364.1"/>
</dbReference>
<keyword evidence="2" id="KW-1133">Transmembrane helix</keyword>
<evidence type="ECO:0000313" key="4">
    <source>
        <dbReference type="Proteomes" id="UP001158644"/>
    </source>
</evidence>
<dbReference type="Proteomes" id="UP001158644">
    <property type="component" value="Unassembled WGS sequence"/>
</dbReference>
<keyword evidence="2" id="KW-0472">Membrane</keyword>
<feature type="compositionally biased region" description="Basic and acidic residues" evidence="1">
    <location>
        <begin position="161"/>
        <end position="176"/>
    </location>
</feature>
<organism evidence="3 4">
    <name type="scientific">Achromobacter mucicolens</name>
    <dbReference type="NCBI Taxonomy" id="1389922"/>
    <lineage>
        <taxon>Bacteria</taxon>
        <taxon>Pseudomonadati</taxon>
        <taxon>Pseudomonadota</taxon>
        <taxon>Betaproteobacteria</taxon>
        <taxon>Burkholderiales</taxon>
        <taxon>Alcaligenaceae</taxon>
        <taxon>Achromobacter</taxon>
    </lineage>
</organism>
<evidence type="ECO:0000313" key="3">
    <source>
        <dbReference type="EMBL" id="MDH1177827.1"/>
    </source>
</evidence>